<evidence type="ECO:0000313" key="2">
    <source>
        <dbReference type="Proteomes" id="UP000835052"/>
    </source>
</evidence>
<proteinExistence type="predicted"/>
<accession>A0A8S1HCW9</accession>
<dbReference type="Proteomes" id="UP000835052">
    <property type="component" value="Unassembled WGS sequence"/>
</dbReference>
<dbReference type="EMBL" id="CAJGYM010000019">
    <property type="protein sequence ID" value="CAD6191140.1"/>
    <property type="molecule type" value="Genomic_DNA"/>
</dbReference>
<comment type="caution">
    <text evidence="1">The sequence shown here is derived from an EMBL/GenBank/DDBJ whole genome shotgun (WGS) entry which is preliminary data.</text>
</comment>
<gene>
    <name evidence="1" type="ORF">CAUJ_LOCUS7059</name>
</gene>
<reference evidence="1" key="1">
    <citation type="submission" date="2020-10" db="EMBL/GenBank/DDBJ databases">
        <authorList>
            <person name="Kikuchi T."/>
        </authorList>
    </citation>
    <scope>NUCLEOTIDE SEQUENCE</scope>
    <source>
        <strain evidence="1">NKZ352</strain>
    </source>
</reference>
<dbReference type="AlphaFoldDB" id="A0A8S1HCW9"/>
<evidence type="ECO:0000313" key="1">
    <source>
        <dbReference type="EMBL" id="CAD6191140.1"/>
    </source>
</evidence>
<keyword evidence="2" id="KW-1185">Reference proteome</keyword>
<protein>
    <submittedName>
        <fullName evidence="1">Uncharacterized protein</fullName>
    </submittedName>
</protein>
<organism evidence="1 2">
    <name type="scientific">Caenorhabditis auriculariae</name>
    <dbReference type="NCBI Taxonomy" id="2777116"/>
    <lineage>
        <taxon>Eukaryota</taxon>
        <taxon>Metazoa</taxon>
        <taxon>Ecdysozoa</taxon>
        <taxon>Nematoda</taxon>
        <taxon>Chromadorea</taxon>
        <taxon>Rhabditida</taxon>
        <taxon>Rhabditina</taxon>
        <taxon>Rhabditomorpha</taxon>
        <taxon>Rhabditoidea</taxon>
        <taxon>Rhabditidae</taxon>
        <taxon>Peloderinae</taxon>
        <taxon>Caenorhabditis</taxon>
    </lineage>
</organism>
<name>A0A8S1HCW9_9PELO</name>
<sequence length="340" mass="38468">MFAYHVPRHSHVSSCEKRQMFTDVKGQDDLRAIVISVESPKQCFVHLLEICDRAWLPEDVTKKAGYDPEKIQLGDVVVVDVKSMQDKRYVAVRLRKVEEKTFRRNGRFVTGEVFKSSFGTEYRLTNDVLGIIGDPNEIYKKAEDGRHVIDIVVPPPAFYSGLLNPTTVFSKETPFVAAMVPAVIDANNSTEELIHCEGVVVSQFRSQNNCRVYIFTKGCSPYTDVLALISGDYSHELPQSGTFADFFLRSKFAIRLKKLSASLEDGQLYVIIEDFCTLGTSPQLEHSWIGKFDDPEEILAPNRMYEEIKLEKVSGPDFKGMSPWRVIAATKGNLRQKRDA</sequence>